<dbReference type="AlphaFoldDB" id="A0A1T3MMW0"/>
<evidence type="ECO:0000313" key="2">
    <source>
        <dbReference type="Proteomes" id="UP000190813"/>
    </source>
</evidence>
<proteinExistence type="predicted"/>
<keyword evidence="2" id="KW-1185">Reference proteome</keyword>
<protein>
    <submittedName>
        <fullName evidence="1">Uncharacterized protein</fullName>
    </submittedName>
</protein>
<dbReference type="EMBL" id="MAHX01000013">
    <property type="protein sequence ID" value="OPC66002.1"/>
    <property type="molecule type" value="Genomic_DNA"/>
</dbReference>
<sequence>MVINLDCSKYLKKINKKEVIKNLFDFNLGSVLAEVVDFEMSIETKAFYFYLMLHGLQTNKWPRLMVENSLILHLIWY</sequence>
<reference evidence="1 2" key="1">
    <citation type="submission" date="2016-06" db="EMBL/GenBank/DDBJ databases">
        <title>Revisiting the taxonomy of the Elizabethkingia Genus based on Whole-Genome Sequencing, Optical Mapping, and MALDI-TOF.</title>
        <authorList>
            <person name="Nicholson A.C."/>
        </authorList>
    </citation>
    <scope>NUCLEOTIDE SEQUENCE [LARGE SCALE GENOMIC DNA]</scope>
    <source>
        <strain evidence="1 2">G4070</strain>
    </source>
</reference>
<gene>
    <name evidence="1" type="ORF">BAZ10_01845</name>
</gene>
<name>A0A1T3MMW0_9FLAO</name>
<comment type="caution">
    <text evidence="1">The sequence shown here is derived from an EMBL/GenBank/DDBJ whole genome shotgun (WGS) entry which is preliminary data.</text>
</comment>
<accession>A0A1T3MMW0</accession>
<organism evidence="1 2">
    <name type="scientific">Elizabethkingia occulta</name>
    <dbReference type="NCBI Taxonomy" id="1867263"/>
    <lineage>
        <taxon>Bacteria</taxon>
        <taxon>Pseudomonadati</taxon>
        <taxon>Bacteroidota</taxon>
        <taxon>Flavobacteriia</taxon>
        <taxon>Flavobacteriales</taxon>
        <taxon>Weeksellaceae</taxon>
        <taxon>Elizabethkingia</taxon>
    </lineage>
</organism>
<evidence type="ECO:0000313" key="1">
    <source>
        <dbReference type="EMBL" id="OPC66002.1"/>
    </source>
</evidence>
<dbReference type="Proteomes" id="UP000190813">
    <property type="component" value="Unassembled WGS sequence"/>
</dbReference>